<dbReference type="STRING" id="1458985.BJP34_34020"/>
<name>A0A1D8U1X3_9CYAN</name>
<evidence type="ECO:0000313" key="1">
    <source>
        <dbReference type="EMBL" id="AOX03784.1"/>
    </source>
</evidence>
<reference evidence="2" key="1">
    <citation type="submission" date="2016-10" db="EMBL/GenBank/DDBJ databases">
        <title>Comparative genomics uncovers the prolific and rare metabolic potential of the cyanobacterial genus Moorea.</title>
        <authorList>
            <person name="Leao T."/>
            <person name="Castelao G."/>
            <person name="Korobeynikov A."/>
            <person name="Monroe E.A."/>
            <person name="Podell S."/>
            <person name="Glukhov E."/>
            <person name="Allen E."/>
            <person name="Gerwick W.H."/>
            <person name="Gerwick L."/>
        </authorList>
    </citation>
    <scope>NUCLEOTIDE SEQUENCE [LARGE SCALE GENOMIC DNA]</scope>
    <source>
        <strain evidence="2">PAL-8-15-08-1</strain>
    </source>
</reference>
<organism evidence="1 2">
    <name type="scientific">Moorena producens PAL-8-15-08-1</name>
    <dbReference type="NCBI Taxonomy" id="1458985"/>
    <lineage>
        <taxon>Bacteria</taxon>
        <taxon>Bacillati</taxon>
        <taxon>Cyanobacteriota</taxon>
        <taxon>Cyanophyceae</taxon>
        <taxon>Coleofasciculales</taxon>
        <taxon>Coleofasciculaceae</taxon>
        <taxon>Moorena</taxon>
    </lineage>
</organism>
<protein>
    <submittedName>
        <fullName evidence="1">Uncharacterized protein</fullName>
    </submittedName>
</protein>
<accession>A0A1D8U1X3</accession>
<sequence>MLIFLEEVHPMQTQDLLKSPNRQKFDAVVDSSWKQKENSEVYTFIKRQLQYFNLEQELDIGQILFEGCLRGVSKIESGQDIQDPSDWLKSTCFYIILEHIRITYVYSSSDWELTTGNCPQASGAQAMGTYN</sequence>
<proteinExistence type="predicted"/>
<gene>
    <name evidence="1" type="ORF">BJP34_34020</name>
</gene>
<evidence type="ECO:0000313" key="2">
    <source>
        <dbReference type="Proteomes" id="UP000177870"/>
    </source>
</evidence>
<dbReference type="AlphaFoldDB" id="A0A1D8U1X3"/>
<dbReference type="KEGG" id="mpro:BJP34_34020"/>
<dbReference type="EMBL" id="CP017599">
    <property type="protein sequence ID" value="AOX03784.1"/>
    <property type="molecule type" value="Genomic_DNA"/>
</dbReference>
<dbReference type="Proteomes" id="UP000177870">
    <property type="component" value="Chromosome"/>
</dbReference>